<keyword evidence="4" id="KW-0378">Hydrolase</keyword>
<feature type="binding site" evidence="7">
    <location>
        <position position="123"/>
    </location>
    <ligand>
        <name>Ca(2+)</name>
        <dbReference type="ChEBI" id="CHEBI:29108"/>
        <label>3</label>
    </ligand>
</feature>
<evidence type="ECO:0000259" key="9">
    <source>
        <dbReference type="SMART" id="SM00235"/>
    </source>
</evidence>
<dbReference type="GO" id="GO:0006508">
    <property type="term" value="P:proteolysis"/>
    <property type="evidence" value="ECO:0007669"/>
    <property type="project" value="UniProtKB-KW"/>
</dbReference>
<comment type="cofactor">
    <cofactor evidence="7">
        <name>Zn(2+)</name>
        <dbReference type="ChEBI" id="CHEBI:29105"/>
    </cofactor>
    <text evidence="7">Binds 2 Zn(2+) ions per subunit.</text>
</comment>
<feature type="binding site" evidence="7">
    <location>
        <position position="181"/>
    </location>
    <ligand>
        <name>Zn(2+)</name>
        <dbReference type="ChEBI" id="CHEBI:29105"/>
        <label>2</label>
        <note>catalytic</note>
    </ligand>
</feature>
<accession>A0A914C5C2</accession>
<dbReference type="WBParaSite" id="ACRNAN_Path_254.g954.t1">
    <property type="protein sequence ID" value="ACRNAN_Path_254.g954.t1"/>
    <property type="gene ID" value="ACRNAN_Path_254.g954"/>
</dbReference>
<dbReference type="GO" id="GO:0030574">
    <property type="term" value="P:collagen catabolic process"/>
    <property type="evidence" value="ECO:0007669"/>
    <property type="project" value="TreeGrafter"/>
</dbReference>
<evidence type="ECO:0000313" key="10">
    <source>
        <dbReference type="Proteomes" id="UP000887540"/>
    </source>
</evidence>
<feature type="binding site" evidence="7">
    <location>
        <position position="140"/>
    </location>
    <ligand>
        <name>Zn(2+)</name>
        <dbReference type="ChEBI" id="CHEBI:29105"/>
        <label>1</label>
    </ligand>
</feature>
<dbReference type="PANTHER" id="PTHR10201">
    <property type="entry name" value="MATRIX METALLOPROTEINASE"/>
    <property type="match status" value="1"/>
</dbReference>
<keyword evidence="7" id="KW-0106">Calcium</keyword>
<organism evidence="10 11">
    <name type="scientific">Acrobeloides nanus</name>
    <dbReference type="NCBI Taxonomy" id="290746"/>
    <lineage>
        <taxon>Eukaryota</taxon>
        <taxon>Metazoa</taxon>
        <taxon>Ecdysozoa</taxon>
        <taxon>Nematoda</taxon>
        <taxon>Chromadorea</taxon>
        <taxon>Rhabditida</taxon>
        <taxon>Tylenchina</taxon>
        <taxon>Cephalobomorpha</taxon>
        <taxon>Cephaloboidea</taxon>
        <taxon>Cephalobidae</taxon>
        <taxon>Acrobeloides</taxon>
    </lineage>
</organism>
<feature type="binding site" evidence="7">
    <location>
        <position position="105"/>
    </location>
    <ligand>
        <name>Ca(2+)</name>
        <dbReference type="ChEBI" id="CHEBI:29108"/>
        <label>2</label>
    </ligand>
</feature>
<proteinExistence type="inferred from homology"/>
<evidence type="ECO:0000256" key="1">
    <source>
        <dbReference type="ARBA" id="ARBA00010370"/>
    </source>
</evidence>
<feature type="domain" description="Peptidase metallopeptidase" evidence="9">
    <location>
        <begin position="48"/>
        <end position="208"/>
    </location>
</feature>
<evidence type="ECO:0000256" key="2">
    <source>
        <dbReference type="ARBA" id="ARBA00022670"/>
    </source>
</evidence>
<feature type="binding site" evidence="7">
    <location>
        <position position="173"/>
    </location>
    <ligand>
        <name>Zn(2+)</name>
        <dbReference type="ChEBI" id="CHEBI:29105"/>
        <label>2</label>
        <note>catalytic</note>
    </ligand>
</feature>
<reference evidence="11" key="1">
    <citation type="submission" date="2022-11" db="UniProtKB">
        <authorList>
            <consortium name="WormBaseParasite"/>
        </authorList>
    </citation>
    <scope>IDENTIFICATION</scope>
</reference>
<keyword evidence="5 7" id="KW-0862">Zinc</keyword>
<dbReference type="PRINTS" id="PR00138">
    <property type="entry name" value="MATRIXIN"/>
</dbReference>
<dbReference type="SUPFAM" id="SSF55486">
    <property type="entry name" value="Metalloproteases ('zincins'), catalytic domain"/>
    <property type="match status" value="1"/>
</dbReference>
<feature type="binding site" evidence="7">
    <location>
        <position position="115"/>
    </location>
    <ligand>
        <name>Zn(2+)</name>
        <dbReference type="ChEBI" id="CHEBI:29105"/>
        <label>1</label>
    </ligand>
</feature>
<evidence type="ECO:0000256" key="7">
    <source>
        <dbReference type="PIRSR" id="PIRSR621190-2"/>
    </source>
</evidence>
<feature type="binding site" evidence="7">
    <location>
        <position position="68"/>
    </location>
    <ligand>
        <name>Ca(2+)</name>
        <dbReference type="ChEBI" id="CHEBI:29108"/>
        <label>1</label>
    </ligand>
</feature>
<name>A0A914C5C2_9BILA</name>
<comment type="similarity">
    <text evidence="1">Belongs to the peptidase M10A family.</text>
</comment>
<dbReference type="InterPro" id="IPR021190">
    <property type="entry name" value="Pept_M10A"/>
</dbReference>
<feature type="binding site" evidence="7">
    <location>
        <position position="142"/>
    </location>
    <ligand>
        <name>Ca(2+)</name>
        <dbReference type="ChEBI" id="CHEBI:29108"/>
        <label>3</label>
    </ligand>
</feature>
<feature type="chain" id="PRO_5036700140" evidence="8">
    <location>
        <begin position="24"/>
        <end position="221"/>
    </location>
</feature>
<feature type="binding site" evidence="7">
    <location>
        <position position="122"/>
    </location>
    <ligand>
        <name>Ca(2+)</name>
        <dbReference type="ChEBI" id="CHEBI:29108"/>
        <label>3</label>
    </ligand>
</feature>
<dbReference type="Gene3D" id="3.40.390.10">
    <property type="entry name" value="Collagenase (Catalytic Domain)"/>
    <property type="match status" value="1"/>
</dbReference>
<keyword evidence="10" id="KW-1185">Reference proteome</keyword>
<feature type="active site" evidence="6">
    <location>
        <position position="164"/>
    </location>
</feature>
<keyword evidence="3 7" id="KW-0479">Metal-binding</keyword>
<dbReference type="Pfam" id="PF00413">
    <property type="entry name" value="Peptidase_M10"/>
    <property type="match status" value="1"/>
</dbReference>
<dbReference type="Proteomes" id="UP000887540">
    <property type="component" value="Unplaced"/>
</dbReference>
<dbReference type="InterPro" id="IPR001818">
    <property type="entry name" value="Pept_M10_metallopeptidase"/>
</dbReference>
<evidence type="ECO:0000256" key="6">
    <source>
        <dbReference type="PIRSR" id="PIRSR621190-1"/>
    </source>
</evidence>
<dbReference type="InterPro" id="IPR024079">
    <property type="entry name" value="MetalloPept_cat_dom_sf"/>
</dbReference>
<dbReference type="AlphaFoldDB" id="A0A914C5C2"/>
<evidence type="ECO:0000256" key="4">
    <source>
        <dbReference type="ARBA" id="ARBA00022801"/>
    </source>
</evidence>
<comment type="cofactor">
    <cofactor evidence="7">
        <name>Ca(2+)</name>
        <dbReference type="ChEBI" id="CHEBI:29108"/>
    </cofactor>
    <text evidence="7">Can bind about 5 Ca(2+) ions per subunit.</text>
</comment>
<keyword evidence="8" id="KW-0732">Signal</keyword>
<feature type="binding site" evidence="7">
    <location>
        <position position="163"/>
    </location>
    <ligand>
        <name>Zn(2+)</name>
        <dbReference type="ChEBI" id="CHEBI:29105"/>
        <label>2</label>
        <note>catalytic</note>
    </ligand>
</feature>
<feature type="binding site" evidence="7">
    <location>
        <position position="117"/>
    </location>
    <ligand>
        <name>Zn(2+)</name>
        <dbReference type="ChEBI" id="CHEBI:29105"/>
        <label>1</label>
    </ligand>
</feature>
<protein>
    <submittedName>
        <fullName evidence="11">Peptidase metallopeptidase domain-containing protein</fullName>
    </submittedName>
</protein>
<feature type="binding site" evidence="7">
    <location>
        <position position="145"/>
    </location>
    <ligand>
        <name>Ca(2+)</name>
        <dbReference type="ChEBI" id="CHEBI:29108"/>
        <label>1</label>
    </ligand>
</feature>
<dbReference type="GO" id="GO:0004222">
    <property type="term" value="F:metalloendopeptidase activity"/>
    <property type="evidence" value="ECO:0007669"/>
    <property type="project" value="InterPro"/>
</dbReference>
<dbReference type="PANTHER" id="PTHR10201:SF310">
    <property type="entry name" value="MMP-LIKE PROTEIN"/>
    <property type="match status" value="1"/>
</dbReference>
<evidence type="ECO:0000256" key="8">
    <source>
        <dbReference type="SAM" id="SignalP"/>
    </source>
</evidence>
<dbReference type="InterPro" id="IPR006026">
    <property type="entry name" value="Peptidase_Metallo"/>
</dbReference>
<dbReference type="GO" id="GO:0008270">
    <property type="term" value="F:zinc ion binding"/>
    <property type="evidence" value="ECO:0007669"/>
    <property type="project" value="InterPro"/>
</dbReference>
<feature type="signal peptide" evidence="8">
    <location>
        <begin position="1"/>
        <end position="23"/>
    </location>
</feature>
<evidence type="ECO:0000256" key="5">
    <source>
        <dbReference type="ARBA" id="ARBA00022833"/>
    </source>
</evidence>
<keyword evidence="2" id="KW-0645">Protease</keyword>
<dbReference type="InterPro" id="IPR033739">
    <property type="entry name" value="M10A_MMP"/>
</dbReference>
<dbReference type="CDD" id="cd04278">
    <property type="entry name" value="ZnMc_MMP"/>
    <property type="match status" value="1"/>
</dbReference>
<evidence type="ECO:0000313" key="11">
    <source>
        <dbReference type="WBParaSite" id="ACRNAN_Path_254.g954.t1"/>
    </source>
</evidence>
<dbReference type="SMART" id="SM00235">
    <property type="entry name" value="ZnMc"/>
    <property type="match status" value="1"/>
</dbReference>
<feature type="binding site" evidence="7">
    <location>
        <position position="130"/>
    </location>
    <ligand>
        <name>Zn(2+)</name>
        <dbReference type="ChEBI" id="CHEBI:29105"/>
        <label>1</label>
    </ligand>
</feature>
<sequence>MSSSNRLYLFGYLAFLSIQYIVGNRPAEKYDFVNDVLTQSRYKRYVLSPNKWPYQTLTWQLRNDHITDADRFIIRHTLHRAFNLWASASSLMFIELPVGHQWKPDITVAFLKGKHGDNLPFDGPEGIVAHAFYPAVGVLHFDADENWTLNRFEGINLYQAAVHEIGHLLGLEHSTDTRAVMFPKNRKFDLEYNLADDDIRAIRKLYPLKVERTRMYGYYRH</sequence>
<evidence type="ECO:0000256" key="3">
    <source>
        <dbReference type="ARBA" id="ARBA00022723"/>
    </source>
</evidence>
<feature type="binding site" evidence="7">
    <location>
        <position position="145"/>
    </location>
    <ligand>
        <name>Ca(2+)</name>
        <dbReference type="ChEBI" id="CHEBI:29108"/>
        <label>3</label>
    </ligand>
</feature>
<feature type="binding site" evidence="7">
    <location>
        <position position="167"/>
    </location>
    <ligand>
        <name>Zn(2+)</name>
        <dbReference type="ChEBI" id="CHEBI:29105"/>
        <label>2</label>
        <note>catalytic</note>
    </ligand>
</feature>
<dbReference type="GO" id="GO:0031012">
    <property type="term" value="C:extracellular matrix"/>
    <property type="evidence" value="ECO:0007669"/>
    <property type="project" value="InterPro"/>
</dbReference>
<dbReference type="GO" id="GO:0030198">
    <property type="term" value="P:extracellular matrix organization"/>
    <property type="evidence" value="ECO:0007669"/>
    <property type="project" value="TreeGrafter"/>
</dbReference>